<dbReference type="AlphaFoldDB" id="A0A4P9Z2V6"/>
<evidence type="ECO:0000313" key="1">
    <source>
        <dbReference type="EMBL" id="RKP26715.1"/>
    </source>
</evidence>
<reference evidence="2" key="1">
    <citation type="journal article" date="2018" name="Nat. Microbiol.">
        <title>Leveraging single-cell genomics to expand the fungal tree of life.</title>
        <authorList>
            <person name="Ahrendt S.R."/>
            <person name="Quandt C.A."/>
            <person name="Ciobanu D."/>
            <person name="Clum A."/>
            <person name="Salamov A."/>
            <person name="Andreopoulos B."/>
            <person name="Cheng J.F."/>
            <person name="Woyke T."/>
            <person name="Pelin A."/>
            <person name="Henrissat B."/>
            <person name="Reynolds N.K."/>
            <person name="Benny G.L."/>
            <person name="Smith M.E."/>
            <person name="James T.Y."/>
            <person name="Grigoriev I.V."/>
        </authorList>
    </citation>
    <scope>NUCLEOTIDE SEQUENCE [LARGE SCALE GENOMIC DNA]</scope>
    <source>
        <strain evidence="2">Benny S71-1</strain>
    </source>
</reference>
<gene>
    <name evidence="1" type="ORF">SYNPS1DRAFT_27605</name>
</gene>
<sequence>MARTPSSGKASLVCLFHLPANEADKLEARKVRQASYQVLVCRIRHMIALVARCPLNVELFLGKDAEYFIDVVLGFLTPWKRGLIAFCDTVESTVVEVHLQMAVFLFGKYNSWATGKL</sequence>
<protein>
    <submittedName>
        <fullName evidence="1">Uncharacterized protein</fullName>
    </submittedName>
</protein>
<evidence type="ECO:0000313" key="2">
    <source>
        <dbReference type="Proteomes" id="UP000278143"/>
    </source>
</evidence>
<proteinExistence type="predicted"/>
<name>A0A4P9Z2V6_9FUNG</name>
<dbReference type="EMBL" id="KZ989351">
    <property type="protein sequence ID" value="RKP26715.1"/>
    <property type="molecule type" value="Genomic_DNA"/>
</dbReference>
<organism evidence="1 2">
    <name type="scientific">Syncephalis pseudoplumigaleata</name>
    <dbReference type="NCBI Taxonomy" id="1712513"/>
    <lineage>
        <taxon>Eukaryota</taxon>
        <taxon>Fungi</taxon>
        <taxon>Fungi incertae sedis</taxon>
        <taxon>Zoopagomycota</taxon>
        <taxon>Zoopagomycotina</taxon>
        <taxon>Zoopagomycetes</taxon>
        <taxon>Zoopagales</taxon>
        <taxon>Piptocephalidaceae</taxon>
        <taxon>Syncephalis</taxon>
    </lineage>
</organism>
<dbReference type="Proteomes" id="UP000278143">
    <property type="component" value="Unassembled WGS sequence"/>
</dbReference>
<accession>A0A4P9Z2V6</accession>
<keyword evidence="2" id="KW-1185">Reference proteome</keyword>